<evidence type="ECO:0000313" key="2">
    <source>
        <dbReference type="EMBL" id="EPS37586.1"/>
    </source>
</evidence>
<dbReference type="OMA" id="RTREICI"/>
<accession>S8A8Z2</accession>
<dbReference type="Pfam" id="PF12937">
    <property type="entry name" value="F-box-like"/>
    <property type="match status" value="1"/>
</dbReference>
<organism evidence="2 3">
    <name type="scientific">Dactylellina haptotyla (strain CBS 200.50)</name>
    <name type="common">Nematode-trapping fungus</name>
    <name type="synonym">Monacrosporium haptotylum</name>
    <dbReference type="NCBI Taxonomy" id="1284197"/>
    <lineage>
        <taxon>Eukaryota</taxon>
        <taxon>Fungi</taxon>
        <taxon>Dikarya</taxon>
        <taxon>Ascomycota</taxon>
        <taxon>Pezizomycotina</taxon>
        <taxon>Orbiliomycetes</taxon>
        <taxon>Orbiliales</taxon>
        <taxon>Orbiliaceae</taxon>
        <taxon>Dactylellina</taxon>
    </lineage>
</organism>
<name>S8A8Z2_DACHA</name>
<proteinExistence type="predicted"/>
<gene>
    <name evidence="2" type="ORF">H072_8708</name>
</gene>
<reference evidence="3" key="2">
    <citation type="submission" date="2013-04" db="EMBL/GenBank/DDBJ databases">
        <title>Genomic mechanisms accounting for the adaptation to parasitism in nematode-trapping fungi.</title>
        <authorList>
            <person name="Ahren D.G."/>
        </authorList>
    </citation>
    <scope>NUCLEOTIDE SEQUENCE [LARGE SCALE GENOMIC DNA]</scope>
    <source>
        <strain evidence="3">CBS 200.50</strain>
    </source>
</reference>
<evidence type="ECO:0000313" key="3">
    <source>
        <dbReference type="Proteomes" id="UP000015100"/>
    </source>
</evidence>
<sequence>MDVINDAVSSISLDAQIQGEPGDCESRLLAIPPEVLLDIVSYLDNKDLLKFARVCKRANGLAVPRLYETVLFSTDDLRAAEHPFHSLHRKDIPNRHLRHVRNVGVMGTIAEAGFWLIDLPGNALENISSWLGDTFEKFLHLLEPNSLRGLTWKTELIFSKKLHDYLNEYQRNIDSIVFGRLSAVGPIELLEPTGQLDLEVDLDEWCCQFLERDTLIRLDVQDIRGPRELQRCVEVINKHRKTLKHLALEPTDIPNWTKILNTEDWNKSTLEHAGLQSLDIFGFELKENRILDLTSLLGDFIKPSALRQVKILNSGFFYSMLWSQRDLPKCLTTLHLDIYGSTDAFYKYIENKESAGSLAELRLAIRVKTEERFPNLQHHEKSLQRLFLIMVSFVGRGNFDIPIFRQYPIPMSTIHQLMAMPNLEELAITIQNPTISPIEMNEGSFPKLRVFWVLAVQGLIPVTGNLVEFFDRLVGVRLEEETTNLKTAIRTMFKPEDRYPKNLEVIAMLLKDNQEYPYSYFVRGLDALAHRPTGLPRIIDESTRAFSSMPSNSVATNYPGIKIFKMVRAIWREQGCWP</sequence>
<dbReference type="OrthoDB" id="5425556at2759"/>
<reference evidence="2 3" key="1">
    <citation type="journal article" date="2013" name="PLoS Genet.">
        <title>Genomic mechanisms accounting for the adaptation to parasitism in nematode-trapping fungi.</title>
        <authorList>
            <person name="Meerupati T."/>
            <person name="Andersson K.M."/>
            <person name="Friman E."/>
            <person name="Kumar D."/>
            <person name="Tunlid A."/>
            <person name="Ahren D."/>
        </authorList>
    </citation>
    <scope>NUCLEOTIDE SEQUENCE [LARGE SCALE GENOMIC DNA]</scope>
    <source>
        <strain evidence="2 3">CBS 200.50</strain>
    </source>
</reference>
<dbReference type="AlphaFoldDB" id="S8A8Z2"/>
<dbReference type="InterPro" id="IPR001810">
    <property type="entry name" value="F-box_dom"/>
</dbReference>
<keyword evidence="3" id="KW-1185">Reference proteome</keyword>
<dbReference type="HOGENOM" id="CLU_471733_0_0_1"/>
<protein>
    <recommendedName>
        <fullName evidence="1">F-box domain-containing protein</fullName>
    </recommendedName>
</protein>
<dbReference type="EMBL" id="AQGS01000631">
    <property type="protein sequence ID" value="EPS37586.1"/>
    <property type="molecule type" value="Genomic_DNA"/>
</dbReference>
<dbReference type="InterPro" id="IPR036047">
    <property type="entry name" value="F-box-like_dom_sf"/>
</dbReference>
<dbReference type="SUPFAM" id="SSF81383">
    <property type="entry name" value="F-box domain"/>
    <property type="match status" value="1"/>
</dbReference>
<dbReference type="CDD" id="cd09917">
    <property type="entry name" value="F-box_SF"/>
    <property type="match status" value="1"/>
</dbReference>
<dbReference type="PROSITE" id="PS50181">
    <property type="entry name" value="FBOX"/>
    <property type="match status" value="1"/>
</dbReference>
<evidence type="ECO:0000259" key="1">
    <source>
        <dbReference type="PROSITE" id="PS50181"/>
    </source>
</evidence>
<comment type="caution">
    <text evidence="2">The sequence shown here is derived from an EMBL/GenBank/DDBJ whole genome shotgun (WGS) entry which is preliminary data.</text>
</comment>
<dbReference type="Gene3D" id="1.20.1280.50">
    <property type="match status" value="1"/>
</dbReference>
<dbReference type="Proteomes" id="UP000015100">
    <property type="component" value="Unassembled WGS sequence"/>
</dbReference>
<feature type="domain" description="F-box" evidence="1">
    <location>
        <begin position="25"/>
        <end position="70"/>
    </location>
</feature>